<dbReference type="InterPro" id="IPR003231">
    <property type="entry name" value="ACP"/>
</dbReference>
<dbReference type="PANTHER" id="PTHR20863">
    <property type="entry name" value="ACYL CARRIER PROTEIN"/>
    <property type="match status" value="1"/>
</dbReference>
<dbReference type="Gene3D" id="1.10.1200.10">
    <property type="entry name" value="ACP-like"/>
    <property type="match status" value="1"/>
</dbReference>
<dbReference type="GO" id="GO:0000035">
    <property type="term" value="F:acyl binding"/>
    <property type="evidence" value="ECO:0007669"/>
    <property type="project" value="TreeGrafter"/>
</dbReference>
<evidence type="ECO:0000256" key="1">
    <source>
        <dbReference type="ARBA" id="ARBA00003180"/>
    </source>
</evidence>
<dbReference type="InterPro" id="IPR006162">
    <property type="entry name" value="Ppantetheine_attach_site"/>
</dbReference>
<comment type="similarity">
    <text evidence="9">Belongs to the acyl carrier protein (ACP) family.</text>
</comment>
<dbReference type="NCBIfam" id="NF002149">
    <property type="entry name" value="PRK00982.1-3"/>
    <property type="match status" value="1"/>
</dbReference>
<keyword evidence="6 9" id="KW-0443">Lipid metabolism</keyword>
<dbReference type="GO" id="GO:0005829">
    <property type="term" value="C:cytosol"/>
    <property type="evidence" value="ECO:0007669"/>
    <property type="project" value="TreeGrafter"/>
</dbReference>
<dbReference type="NCBIfam" id="NF002148">
    <property type="entry name" value="PRK00982.1-2"/>
    <property type="match status" value="1"/>
</dbReference>
<dbReference type="InterPro" id="IPR009081">
    <property type="entry name" value="PP-bd_ACP"/>
</dbReference>
<gene>
    <name evidence="13" type="primary">acpP_2</name>
    <name evidence="9" type="synonym">acpP</name>
    <name evidence="13" type="ORF">AVENLUH13518_01600</name>
</gene>
<evidence type="ECO:0000256" key="7">
    <source>
        <dbReference type="ARBA" id="ARBA00023160"/>
    </source>
</evidence>
<feature type="modified residue" description="O-(pantetheine 4'-phosphoryl)serine" evidence="9">
    <location>
        <position position="36"/>
    </location>
</feature>
<accession>A0A150HW16</accession>
<dbReference type="HAMAP" id="MF_01217">
    <property type="entry name" value="Acyl_carrier"/>
    <property type="match status" value="1"/>
</dbReference>
<keyword evidence="9" id="KW-0963">Cytoplasm</keyword>
<protein>
    <recommendedName>
        <fullName evidence="9 10">Acyl carrier protein</fullName>
        <shortName evidence="9">ACP</shortName>
    </recommendedName>
</protein>
<dbReference type="PANTHER" id="PTHR20863:SF76">
    <property type="entry name" value="CARRIER DOMAIN-CONTAINING PROTEIN"/>
    <property type="match status" value="1"/>
</dbReference>
<dbReference type="InterPro" id="IPR020806">
    <property type="entry name" value="PKS_PP-bd"/>
</dbReference>
<dbReference type="GO" id="GO:0031177">
    <property type="term" value="F:phosphopantetheine binding"/>
    <property type="evidence" value="ECO:0007669"/>
    <property type="project" value="InterPro"/>
</dbReference>
<comment type="PTM">
    <text evidence="9">4'-phosphopantetheine is transferred from CoA to a specific serine of apo-ACP by AcpS. This modification is essential for activity because fatty acids are bound in thioester linkage to the sulfhydryl of the prosthetic group.</text>
</comment>
<comment type="pathway">
    <text evidence="8">Glycolipid biosynthesis; KDO(2)-lipid A biosynthesis.</text>
</comment>
<dbReference type="SMART" id="SM00823">
    <property type="entry name" value="PKS_PP"/>
    <property type="match status" value="1"/>
</dbReference>
<evidence type="ECO:0000259" key="12">
    <source>
        <dbReference type="PROSITE" id="PS50075"/>
    </source>
</evidence>
<dbReference type="GO" id="GO:0036104">
    <property type="term" value="P:Kdo2-lipid A biosynthetic process"/>
    <property type="evidence" value="ECO:0007669"/>
    <property type="project" value="UniProtKB-UniPathway"/>
</dbReference>
<keyword evidence="5 9" id="KW-0276">Fatty acid metabolism</keyword>
<dbReference type="EMBL" id="JRHX01000043">
    <property type="protein sequence ID" value="KXZ70941.1"/>
    <property type="molecule type" value="Genomic_DNA"/>
</dbReference>
<name>A0A150HW16_9GAMM</name>
<dbReference type="NCBIfam" id="TIGR00517">
    <property type="entry name" value="acyl_carrier"/>
    <property type="match status" value="1"/>
</dbReference>
<sequence>MNIAERIKEIIIEQLRVDEDDVVPSASFTDDLGADSLAVVELIMALEGEFSIQIPYEDAEKIITVQSAIDYMTNIVGENA</sequence>
<dbReference type="Proteomes" id="UP000075544">
    <property type="component" value="Unassembled WGS sequence"/>
</dbReference>
<evidence type="ECO:0000256" key="6">
    <source>
        <dbReference type="ARBA" id="ARBA00023098"/>
    </source>
</evidence>
<feature type="domain" description="Carrier" evidence="12">
    <location>
        <begin position="1"/>
        <end position="76"/>
    </location>
</feature>
<dbReference type="NCBIfam" id="NF002150">
    <property type="entry name" value="PRK00982.1-4"/>
    <property type="match status" value="1"/>
</dbReference>
<evidence type="ECO:0000256" key="5">
    <source>
        <dbReference type="ARBA" id="ARBA00022832"/>
    </source>
</evidence>
<reference evidence="13 14" key="1">
    <citation type="journal article" date="2016" name="Sci. Rep.">
        <title>Genomic and phenotypic characterization of the species Acinetobacter venetianus.</title>
        <authorList>
            <person name="Fondi M."/>
            <person name="Maida I."/>
            <person name="Perrin E."/>
            <person name="Orlandini V."/>
            <person name="La Torre L."/>
            <person name="Bosi E."/>
            <person name="Negroni A."/>
            <person name="Zanaroli G."/>
            <person name="Fava F."/>
            <person name="Decorosi F."/>
            <person name="Giovannetti L."/>
            <person name="Viti C."/>
            <person name="Vaneechoutte M."/>
            <person name="Dijkshoorn L."/>
            <person name="Fani R."/>
        </authorList>
    </citation>
    <scope>NUCLEOTIDE SEQUENCE [LARGE SCALE GENOMIC DNA]</scope>
    <source>
        <strain evidence="13 14">LUH13518</strain>
    </source>
</reference>
<dbReference type="UniPathway" id="UPA00094"/>
<comment type="caution">
    <text evidence="13">The sequence shown here is derived from an EMBL/GenBank/DDBJ whole genome shotgun (WGS) entry which is preliminary data.</text>
</comment>
<dbReference type="AlphaFoldDB" id="A0A150HW16"/>
<evidence type="ECO:0000256" key="10">
    <source>
        <dbReference type="NCBIfam" id="TIGR00517"/>
    </source>
</evidence>
<dbReference type="SUPFAM" id="SSF47336">
    <property type="entry name" value="ACP-like"/>
    <property type="match status" value="1"/>
</dbReference>
<dbReference type="RefSeq" id="WP_061524626.1">
    <property type="nucleotide sequence ID" value="NZ_JRHX01000043.1"/>
</dbReference>
<dbReference type="PATRIC" id="fig|52133.19.peg.1624"/>
<keyword evidence="2 9" id="KW-0596">Phosphopantetheine</keyword>
<dbReference type="PROSITE" id="PS00012">
    <property type="entry name" value="PHOSPHOPANTETHEINE"/>
    <property type="match status" value="1"/>
</dbReference>
<dbReference type="PROSITE" id="PS50075">
    <property type="entry name" value="CARRIER"/>
    <property type="match status" value="1"/>
</dbReference>
<evidence type="ECO:0000256" key="3">
    <source>
        <dbReference type="ARBA" id="ARBA00022516"/>
    </source>
</evidence>
<dbReference type="GO" id="GO:0016020">
    <property type="term" value="C:membrane"/>
    <property type="evidence" value="ECO:0007669"/>
    <property type="project" value="GOC"/>
</dbReference>
<dbReference type="UniPathway" id="UPA00360"/>
<evidence type="ECO:0000256" key="2">
    <source>
        <dbReference type="ARBA" id="ARBA00022450"/>
    </source>
</evidence>
<dbReference type="NCBIfam" id="NF002151">
    <property type="entry name" value="PRK00982.1-5"/>
    <property type="match status" value="1"/>
</dbReference>
<dbReference type="InterPro" id="IPR036736">
    <property type="entry name" value="ACP-like_sf"/>
</dbReference>
<comment type="pathway">
    <text evidence="9 11">Lipid metabolism; fatty acid biosynthesis.</text>
</comment>
<dbReference type="Pfam" id="PF00550">
    <property type="entry name" value="PP-binding"/>
    <property type="match status" value="1"/>
</dbReference>
<keyword evidence="3 9" id="KW-0444">Lipid biosynthesis</keyword>
<keyword evidence="7 9" id="KW-0275">Fatty acid biosynthesis</keyword>
<keyword evidence="4 9" id="KW-0597">Phosphoprotein</keyword>
<organism evidence="13 14">
    <name type="scientific">Acinetobacter venetianus</name>
    <dbReference type="NCBI Taxonomy" id="52133"/>
    <lineage>
        <taxon>Bacteria</taxon>
        <taxon>Pseudomonadati</taxon>
        <taxon>Pseudomonadota</taxon>
        <taxon>Gammaproteobacteria</taxon>
        <taxon>Moraxellales</taxon>
        <taxon>Moraxellaceae</taxon>
        <taxon>Acinetobacter</taxon>
    </lineage>
</organism>
<comment type="function">
    <text evidence="1 9 11">Carrier of the growing fatty acid chain in fatty acid biosynthesis.</text>
</comment>
<evidence type="ECO:0000256" key="9">
    <source>
        <dbReference type="HAMAP-Rule" id="MF_01217"/>
    </source>
</evidence>
<comment type="subcellular location">
    <subcellularLocation>
        <location evidence="9">Cytoplasm</location>
    </subcellularLocation>
</comment>
<comment type="PTM">
    <text evidence="11">4'-phosphopantetheine is transferred from CoA to a specific serine of apo-ACP by acpS.</text>
</comment>
<dbReference type="GO" id="GO:0000036">
    <property type="term" value="F:acyl carrier activity"/>
    <property type="evidence" value="ECO:0007669"/>
    <property type="project" value="UniProtKB-UniRule"/>
</dbReference>
<evidence type="ECO:0000256" key="4">
    <source>
        <dbReference type="ARBA" id="ARBA00022553"/>
    </source>
</evidence>
<evidence type="ECO:0000256" key="11">
    <source>
        <dbReference type="RuleBase" id="RU003545"/>
    </source>
</evidence>
<dbReference type="GO" id="GO:0009245">
    <property type="term" value="P:lipid A biosynthetic process"/>
    <property type="evidence" value="ECO:0007669"/>
    <property type="project" value="TreeGrafter"/>
</dbReference>
<evidence type="ECO:0000313" key="13">
    <source>
        <dbReference type="EMBL" id="KXZ70941.1"/>
    </source>
</evidence>
<evidence type="ECO:0000256" key="8">
    <source>
        <dbReference type="ARBA" id="ARBA00024328"/>
    </source>
</evidence>
<proteinExistence type="inferred from homology"/>
<evidence type="ECO:0000313" key="14">
    <source>
        <dbReference type="Proteomes" id="UP000075544"/>
    </source>
</evidence>